<evidence type="ECO:0008006" key="3">
    <source>
        <dbReference type="Google" id="ProtNLM"/>
    </source>
</evidence>
<proteinExistence type="predicted"/>
<organism evidence="1 2">
    <name type="scientific">Cyprinodon variegatus</name>
    <name type="common">Sheepshead minnow</name>
    <dbReference type="NCBI Taxonomy" id="28743"/>
    <lineage>
        <taxon>Eukaryota</taxon>
        <taxon>Metazoa</taxon>
        <taxon>Chordata</taxon>
        <taxon>Craniata</taxon>
        <taxon>Vertebrata</taxon>
        <taxon>Euteleostomi</taxon>
        <taxon>Actinopterygii</taxon>
        <taxon>Neopterygii</taxon>
        <taxon>Teleostei</taxon>
        <taxon>Neoteleostei</taxon>
        <taxon>Acanthomorphata</taxon>
        <taxon>Ovalentaria</taxon>
        <taxon>Atherinomorphae</taxon>
        <taxon>Cyprinodontiformes</taxon>
        <taxon>Cyprinodontidae</taxon>
        <taxon>Cyprinodon</taxon>
    </lineage>
</organism>
<reference evidence="1" key="1">
    <citation type="submission" date="2025-08" db="UniProtKB">
        <authorList>
            <consortium name="Ensembl"/>
        </authorList>
    </citation>
    <scope>IDENTIFICATION</scope>
</reference>
<dbReference type="STRING" id="28743.ENSCVAP00000031270"/>
<dbReference type="Proteomes" id="UP000265020">
    <property type="component" value="Unassembled WGS sequence"/>
</dbReference>
<dbReference type="PANTHER" id="PTHR22796:SF6">
    <property type="entry name" value="INTERFERON-INDUCED VERY LARGE GTPASE 1-RELATED"/>
    <property type="match status" value="1"/>
</dbReference>
<protein>
    <recommendedName>
        <fullName evidence="3">Interferon-induced very large GTPase 1</fullName>
    </recommendedName>
</protein>
<name>A0A3Q2GPS9_CYPVA</name>
<evidence type="ECO:0000313" key="1">
    <source>
        <dbReference type="Ensembl" id="ENSCVAP00000031270.1"/>
    </source>
</evidence>
<evidence type="ECO:0000313" key="2">
    <source>
        <dbReference type="Proteomes" id="UP000265020"/>
    </source>
</evidence>
<keyword evidence="2" id="KW-1185">Reference proteome</keyword>
<dbReference type="Ensembl" id="ENSCVAT00000026008.1">
    <property type="protein sequence ID" value="ENSCVAP00000031270.1"/>
    <property type="gene ID" value="ENSCVAG00000020415.1"/>
</dbReference>
<sequence>IIFQSFCKGSSSAVLFGEMMCKKLKASAVAAVCNKTGAYIAEEMRCRIPAFNGNRVNLEKHFLKSMAEKEDFNSFITYIKDPRKQLEAFIKEEVERYLSTMENSETQKIIRKNTEDIRGAIGQALFETTKDVKKKGGDIEMWVKEFSTKLGKSLTIDSITCQDFKDINDFDFLKEEMEKGLNIITEEMSNLSLIEVNKCRQSPEQILIDQLCNCCWEICPFCSTVCTNTVKDHSSDKHSALFHRPRGVNGVHYTGTDQLSTEFCTTAVASDGSFYPDDSDRTVLWKEYATAGERFAAWSITPDNSMLPYWKWFVCHFQEKLEEYYRKKFHGNGEIPQQWTMCSKEEAIKSLDAM</sequence>
<dbReference type="GeneTree" id="ENSGT00940000154393"/>
<dbReference type="OMA" id="HHKRFIN"/>
<dbReference type="AlphaFoldDB" id="A0A3Q2GPS9"/>
<dbReference type="PANTHER" id="PTHR22796">
    <property type="entry name" value="URG4-RELATED"/>
    <property type="match status" value="1"/>
</dbReference>
<reference evidence="1" key="2">
    <citation type="submission" date="2025-09" db="UniProtKB">
        <authorList>
            <consortium name="Ensembl"/>
        </authorList>
    </citation>
    <scope>IDENTIFICATION</scope>
</reference>
<accession>A0A3Q2GPS9</accession>